<keyword evidence="14" id="KW-0472">Membrane</keyword>
<feature type="region of interest" description="Disordered" evidence="21">
    <location>
        <begin position="799"/>
        <end position="819"/>
    </location>
</feature>
<keyword evidence="24" id="KW-1185">Reference proteome</keyword>
<evidence type="ECO:0000313" key="23">
    <source>
        <dbReference type="Ensembl" id="ENSLLEP00000022933.1"/>
    </source>
</evidence>
<feature type="region of interest" description="Disordered" evidence="21">
    <location>
        <begin position="401"/>
        <end position="454"/>
    </location>
</feature>
<feature type="compositionally biased region" description="Polar residues" evidence="21">
    <location>
        <begin position="1179"/>
        <end position="1213"/>
    </location>
</feature>
<comment type="similarity">
    <text evidence="16">Belongs to the NUP153 family.</text>
</comment>
<dbReference type="Gene3D" id="4.10.1060.10">
    <property type="entry name" value="Zinc finger, RanBP2-type"/>
    <property type="match status" value="4"/>
</dbReference>
<feature type="region of interest" description="Disordered" evidence="21">
    <location>
        <begin position="1056"/>
        <end position="1165"/>
    </location>
</feature>
<dbReference type="Pfam" id="PF00641">
    <property type="entry name" value="Zn_ribbon_RanBP"/>
    <property type="match status" value="4"/>
</dbReference>
<keyword evidence="6" id="KW-0677">Repeat</keyword>
<feature type="region of interest" description="Disordered" evidence="21">
    <location>
        <begin position="185"/>
        <end position="240"/>
    </location>
</feature>
<comment type="subcellular location">
    <subcellularLocation>
        <location evidence="2">Nucleus membrane</location>
    </subcellularLocation>
    <subcellularLocation>
        <location evidence="3">Nucleus</location>
        <location evidence="3">Nuclear pore complex</location>
    </subcellularLocation>
</comment>
<feature type="region of interest" description="Disordered" evidence="21">
    <location>
        <begin position="74"/>
        <end position="112"/>
    </location>
</feature>
<dbReference type="GO" id="GO:0003677">
    <property type="term" value="F:DNA binding"/>
    <property type="evidence" value="ECO:0007669"/>
    <property type="project" value="UniProtKB-KW"/>
</dbReference>
<proteinExistence type="inferred from homology"/>
<evidence type="ECO:0000256" key="13">
    <source>
        <dbReference type="ARBA" id="ARBA00023132"/>
    </source>
</evidence>
<feature type="compositionally biased region" description="Polar residues" evidence="21">
    <location>
        <begin position="1123"/>
        <end position="1145"/>
    </location>
</feature>
<feature type="region of interest" description="Disordered" evidence="21">
    <location>
        <begin position="1"/>
        <end position="50"/>
    </location>
</feature>
<dbReference type="Pfam" id="PF08604">
    <property type="entry name" value="Nup153"/>
    <property type="match status" value="1"/>
</dbReference>
<feature type="region of interest" description="Disordered" evidence="21">
    <location>
        <begin position="273"/>
        <end position="294"/>
    </location>
</feature>
<dbReference type="GeneTree" id="ENSGT00940000153253"/>
<dbReference type="GO" id="GO:0008270">
    <property type="term" value="F:zinc ion binding"/>
    <property type="evidence" value="ECO:0007669"/>
    <property type="project" value="UniProtKB-KW"/>
</dbReference>
<keyword evidence="11" id="KW-0811">Translocation</keyword>
<keyword evidence="9" id="KW-0862">Zinc</keyword>
<feature type="compositionally biased region" description="Gly residues" evidence="21">
    <location>
        <begin position="1"/>
        <end position="22"/>
    </location>
</feature>
<dbReference type="PANTHER" id="PTHR23193">
    <property type="entry name" value="NUCLEAR PORE COMPLEX PROTEIN NUP"/>
    <property type="match status" value="1"/>
</dbReference>
<evidence type="ECO:0000259" key="22">
    <source>
        <dbReference type="PROSITE" id="PS50199"/>
    </source>
</evidence>
<dbReference type="GO" id="GO:0051028">
    <property type="term" value="P:mRNA transport"/>
    <property type="evidence" value="ECO:0007669"/>
    <property type="project" value="UniProtKB-KW"/>
</dbReference>
<evidence type="ECO:0000256" key="9">
    <source>
        <dbReference type="ARBA" id="ARBA00022833"/>
    </source>
</evidence>
<feature type="compositionally biased region" description="Polar residues" evidence="21">
    <location>
        <begin position="424"/>
        <end position="448"/>
    </location>
</feature>
<dbReference type="GO" id="GO:0006405">
    <property type="term" value="P:RNA export from nucleus"/>
    <property type="evidence" value="ECO:0007669"/>
    <property type="project" value="TreeGrafter"/>
</dbReference>
<dbReference type="GO" id="GO:0005643">
    <property type="term" value="C:nuclear pore"/>
    <property type="evidence" value="ECO:0007669"/>
    <property type="project" value="UniProtKB-SubCell"/>
</dbReference>
<feature type="compositionally biased region" description="Low complexity" evidence="21">
    <location>
        <begin position="40"/>
        <end position="50"/>
    </location>
</feature>
<dbReference type="GO" id="GO:0017056">
    <property type="term" value="F:structural constituent of nuclear pore"/>
    <property type="evidence" value="ECO:0007669"/>
    <property type="project" value="TreeGrafter"/>
</dbReference>
<keyword evidence="13" id="KW-0906">Nuclear pore complex</keyword>
<dbReference type="InterPro" id="IPR013913">
    <property type="entry name" value="Nup153_N"/>
</dbReference>
<evidence type="ECO:0000256" key="11">
    <source>
        <dbReference type="ARBA" id="ARBA00023010"/>
    </source>
</evidence>
<dbReference type="InterPro" id="IPR036443">
    <property type="entry name" value="Znf_RanBP2_sf"/>
</dbReference>
<feature type="domain" description="RanBP2-type" evidence="22">
    <location>
        <begin position="828"/>
        <end position="857"/>
    </location>
</feature>
<keyword evidence="7 20" id="KW-0863">Zinc-finger</keyword>
<feature type="compositionally biased region" description="Polar residues" evidence="21">
    <location>
        <begin position="195"/>
        <end position="204"/>
    </location>
</feature>
<evidence type="ECO:0000256" key="3">
    <source>
        <dbReference type="ARBA" id="ARBA00004567"/>
    </source>
</evidence>
<feature type="region of interest" description="Disordered" evidence="21">
    <location>
        <begin position="1179"/>
        <end position="1216"/>
    </location>
</feature>
<evidence type="ECO:0000256" key="17">
    <source>
        <dbReference type="ARBA" id="ARBA00068609"/>
    </source>
</evidence>
<dbReference type="Ensembl" id="ENSLLET00000023807.1">
    <property type="protein sequence ID" value="ENSLLEP00000022933.1"/>
    <property type="gene ID" value="ENSLLEG00000014556.1"/>
</dbReference>
<evidence type="ECO:0000256" key="2">
    <source>
        <dbReference type="ARBA" id="ARBA00004126"/>
    </source>
</evidence>
<evidence type="ECO:0000256" key="14">
    <source>
        <dbReference type="ARBA" id="ARBA00023136"/>
    </source>
</evidence>
<protein>
    <recommendedName>
        <fullName evidence="17">Nuclear pore complex protein Nup153</fullName>
    </recommendedName>
    <alternativeName>
        <fullName evidence="19">153 kDa nucleoporin</fullName>
    </alternativeName>
    <alternativeName>
        <fullName evidence="18">Nucleoporin Nup153</fullName>
    </alternativeName>
</protein>
<evidence type="ECO:0000256" key="6">
    <source>
        <dbReference type="ARBA" id="ARBA00022737"/>
    </source>
</evidence>
<feature type="compositionally biased region" description="Basic and acidic residues" evidence="21">
    <location>
        <begin position="75"/>
        <end position="96"/>
    </location>
</feature>
<dbReference type="SMART" id="SM00547">
    <property type="entry name" value="ZnF_RBZ"/>
    <property type="match status" value="4"/>
</dbReference>
<dbReference type="FunFam" id="4.10.1060.10:FF:000001">
    <property type="entry name" value="Nuclear pore complex protein Nup153"/>
    <property type="match status" value="3"/>
</dbReference>
<feature type="region of interest" description="Disordered" evidence="21">
    <location>
        <begin position="1518"/>
        <end position="1560"/>
    </location>
</feature>
<evidence type="ECO:0000256" key="12">
    <source>
        <dbReference type="ARBA" id="ARBA00023125"/>
    </source>
</evidence>
<keyword evidence="10" id="KW-0653">Protein transport</keyword>
<keyword evidence="12" id="KW-0238">DNA-binding</keyword>
<dbReference type="PROSITE" id="PS01358">
    <property type="entry name" value="ZF_RANBP2_1"/>
    <property type="match status" value="4"/>
</dbReference>
<feature type="region of interest" description="Disordered" evidence="21">
    <location>
        <begin position="666"/>
        <end position="695"/>
    </location>
</feature>
<dbReference type="GO" id="GO:0031965">
    <property type="term" value="C:nuclear membrane"/>
    <property type="evidence" value="ECO:0007669"/>
    <property type="project" value="UniProtKB-SubCell"/>
</dbReference>
<evidence type="ECO:0000256" key="15">
    <source>
        <dbReference type="ARBA" id="ARBA00023242"/>
    </source>
</evidence>
<keyword evidence="8" id="KW-0509">mRNA transport</keyword>
<keyword evidence="5" id="KW-0479">Metal-binding</keyword>
<name>A0A8C5W6S3_9ANUR</name>
<sequence>MAAPGGGGFGGVDGAGGTGTGGKIRSRRYHQSLVRAPYSRGRPQPGQQGIIGRVTDTVKNIVPGWLQKYFNKETSASDRVQDAPDPDSQHTEHEENTIDPGHQIYIDDDPTVDGRVTPDRVRLEEEPSTSRFSLSMPDVLTRPSLHRANLNFNLLDSPALHCQPSTSSAFPNSSSGFSLVKEIKDSTSQHDDDNISTTSGFSSRASDKDVAVPRNVNAPPLWSPEADRSNTLSHNSSSAKKPAFNLSTFGALSPSLGSTSVLKSRKLGDSPFYPGKTTYGGAAARTTRIPGTPYPAPLRLQVKAKPANNETRGVISYAARRILQSLDKMSSPLADAKKIPSISSLYPSERILLDNSEISTKKRKVDSPYPPSRGLVTPKSILVSPKVSSYIKPSLTQSGLVNASRRRLQSGQVKEPKRNLASEAPQTASPPESFSYPMSSTPAANGLTSRGGGKMMRERNAHYTTKPVEDVLEEPVLPDVPLPLCIASLPSFNFSISTAASPVIAAKPTDGKTANLTNTQFTFSSPIVKSTESNAQSPGSSVGFTFSAPAVKVWSQPNTADNKVSATSSPAKSLLNNLGAKKEEEYEGFCKPAKTLKEGSVLDILKGPGFSSSSPTTNSLGKSKSPLTKPASKVAAGESNKHAIGIWQCDACFLENRASVNKCAACSTSKDKPAGPLKRPSSSEQSGIQKSPAPAPVFQGFGEKFKVAAGTWECDTCLVQNKPDVSKCVACDTPKPGAEPKSVLLMPPVTKSAVTPQFGLSASFQFDDKFKRPVGSWECTVCCVQNKAEDVKCIACASEKSGSSPSQNKSLASEPPKTTGLLDQFKKPSGSWDCDVCLVQNQANASKCIACESAKPGSKPELKGFAAPALSTGSTAPSFMFGLPASISTGEQKLGISTESTPATNAPVIGFSFPKVAGDFKFGVPSFATKATDEKKDAGLFSGGTVASSNPVPTGFQFGKSFAASANKEVADKSATIIGVSLGMTPSTVAPATKENSAGSGLQNQLLKDKSSLTVPFGTKELGEKKDEAPIAGFSFGKIEQTKDAASTSFVFGKKDEQTDSTTTGAPSLLFGKKSEGDQPKPFVFGKPEQTKDSSSTPATFAFGVSNPAEKDADQIGKPGFSFGSQPATTATESGASKQTFSFLTSDTSSGSQNSSAVSSTPVNSTNVFSSAAPMTTPTVSSGLFGNPTPSGTPSNSGNVFGNTGPSGAQSGPGSLFGSIVPTSTASSSTSVFGSAGALNAATSSALFSSTTPASATSSTSMFGSAAPANSSCTSVFGNTAPASTSSIVFGGTASVNTSANSSNLFGNSGTAVNPTGPFLFGQSSTTTSGSVFGAPAESKSSFVFSASENKPVTATSTAASATPFVFGASSTSTVSATPSFNFGAANTSNTAGTNASPFIFGNSAPSAPTGLPASNPVPAFGQGATQSTTPAFGASASTSLFPTGTQSATGFGSVSSSVQPPMFGQQATQPNFGSSAAPPAGSSFQFGNTNPNSNFGFATGGSSGVFTFGSNSVGTAAQSTAPSGFTFNQPPAFNLGTNGRNAPASSISTRKIKTARRRK</sequence>
<feature type="domain" description="RanBP2-type" evidence="22">
    <location>
        <begin position="643"/>
        <end position="672"/>
    </location>
</feature>
<evidence type="ECO:0000256" key="8">
    <source>
        <dbReference type="ARBA" id="ARBA00022816"/>
    </source>
</evidence>
<organism evidence="23 24">
    <name type="scientific">Leptobrachium leishanense</name>
    <name type="common">Leishan spiny toad</name>
    <dbReference type="NCBI Taxonomy" id="445787"/>
    <lineage>
        <taxon>Eukaryota</taxon>
        <taxon>Metazoa</taxon>
        <taxon>Chordata</taxon>
        <taxon>Craniata</taxon>
        <taxon>Vertebrata</taxon>
        <taxon>Euteleostomi</taxon>
        <taxon>Amphibia</taxon>
        <taxon>Batrachia</taxon>
        <taxon>Anura</taxon>
        <taxon>Pelobatoidea</taxon>
        <taxon>Megophryidae</taxon>
        <taxon>Leptobrachium</taxon>
    </lineage>
</organism>
<evidence type="ECO:0000256" key="20">
    <source>
        <dbReference type="PROSITE-ProRule" id="PRU00322"/>
    </source>
</evidence>
<evidence type="ECO:0000256" key="18">
    <source>
        <dbReference type="ARBA" id="ARBA00078197"/>
    </source>
</evidence>
<keyword evidence="15" id="KW-0539">Nucleus</keyword>
<evidence type="ECO:0000256" key="10">
    <source>
        <dbReference type="ARBA" id="ARBA00022927"/>
    </source>
</evidence>
<accession>A0A8C5W6S3</accession>
<evidence type="ECO:0000256" key="5">
    <source>
        <dbReference type="ARBA" id="ARBA00022723"/>
    </source>
</evidence>
<feature type="compositionally biased region" description="Low complexity" evidence="21">
    <location>
        <begin position="277"/>
        <end position="288"/>
    </location>
</feature>
<dbReference type="Pfam" id="PF10599">
    <property type="entry name" value="Nup_retrotrp_bd"/>
    <property type="match status" value="1"/>
</dbReference>
<dbReference type="PANTHER" id="PTHR23193:SF23">
    <property type="entry name" value="NUCLEAR PORE COMPLEX PROTEIN NUP153"/>
    <property type="match status" value="1"/>
</dbReference>
<dbReference type="InterPro" id="IPR026054">
    <property type="entry name" value="Nucleoporin"/>
</dbReference>
<evidence type="ECO:0000256" key="1">
    <source>
        <dbReference type="ARBA" id="ARBA00001947"/>
    </source>
</evidence>
<reference evidence="23" key="1">
    <citation type="submission" date="2025-08" db="UniProtKB">
        <authorList>
            <consortium name="Ensembl"/>
        </authorList>
    </citation>
    <scope>IDENTIFICATION</scope>
</reference>
<dbReference type="InterPro" id="IPR001876">
    <property type="entry name" value="Znf_RanBP2"/>
</dbReference>
<feature type="domain" description="RanBP2-type" evidence="22">
    <location>
        <begin position="773"/>
        <end position="802"/>
    </location>
</feature>
<feature type="region of interest" description="Disordered" evidence="21">
    <location>
        <begin position="611"/>
        <end position="634"/>
    </location>
</feature>
<comment type="cofactor">
    <cofactor evidence="1">
        <name>Zn(2+)</name>
        <dbReference type="ChEBI" id="CHEBI:29105"/>
    </cofactor>
</comment>
<reference evidence="23" key="2">
    <citation type="submission" date="2025-09" db="UniProtKB">
        <authorList>
            <consortium name="Ensembl"/>
        </authorList>
    </citation>
    <scope>IDENTIFICATION</scope>
</reference>
<feature type="compositionally biased region" description="Polar residues" evidence="21">
    <location>
        <begin position="1518"/>
        <end position="1550"/>
    </location>
</feature>
<evidence type="ECO:0000256" key="4">
    <source>
        <dbReference type="ARBA" id="ARBA00022448"/>
    </source>
</evidence>
<feature type="compositionally biased region" description="Low complexity" evidence="21">
    <location>
        <begin position="1146"/>
        <end position="1160"/>
    </location>
</feature>
<keyword evidence="4" id="KW-0813">Transport</keyword>
<dbReference type="Proteomes" id="UP000694569">
    <property type="component" value="Unplaced"/>
</dbReference>
<dbReference type="OrthoDB" id="79830at2759"/>
<dbReference type="GO" id="GO:0008139">
    <property type="term" value="F:nuclear localization sequence binding"/>
    <property type="evidence" value="ECO:0007669"/>
    <property type="project" value="TreeGrafter"/>
</dbReference>
<feature type="compositionally biased region" description="Polar residues" evidence="21">
    <location>
        <begin position="611"/>
        <end position="626"/>
    </location>
</feature>
<evidence type="ECO:0000256" key="21">
    <source>
        <dbReference type="SAM" id="MobiDB-lite"/>
    </source>
</evidence>
<feature type="compositionally biased region" description="Polar residues" evidence="21">
    <location>
        <begin position="680"/>
        <end position="689"/>
    </location>
</feature>
<evidence type="ECO:0000256" key="7">
    <source>
        <dbReference type="ARBA" id="ARBA00022771"/>
    </source>
</evidence>
<feature type="domain" description="RanBP2-type" evidence="22">
    <location>
        <begin position="708"/>
        <end position="737"/>
    </location>
</feature>
<feature type="compositionally biased region" description="Polar residues" evidence="21">
    <location>
        <begin position="229"/>
        <end position="240"/>
    </location>
</feature>
<feature type="compositionally biased region" description="Basic residues" evidence="21">
    <location>
        <begin position="1551"/>
        <end position="1560"/>
    </location>
</feature>
<evidence type="ECO:0000256" key="16">
    <source>
        <dbReference type="ARBA" id="ARBA00060842"/>
    </source>
</evidence>
<dbReference type="PROSITE" id="PS50199">
    <property type="entry name" value="ZF_RANBP2_2"/>
    <property type="match status" value="4"/>
</dbReference>
<dbReference type="InterPro" id="IPR018892">
    <property type="entry name" value="Retro-transposon_transp_CS"/>
</dbReference>
<feature type="compositionally biased region" description="Polar residues" evidence="21">
    <location>
        <begin position="800"/>
        <end position="811"/>
    </location>
</feature>
<evidence type="ECO:0000256" key="19">
    <source>
        <dbReference type="ARBA" id="ARBA00079437"/>
    </source>
</evidence>
<dbReference type="GO" id="GO:0006606">
    <property type="term" value="P:protein import into nucleus"/>
    <property type="evidence" value="ECO:0007669"/>
    <property type="project" value="TreeGrafter"/>
</dbReference>
<dbReference type="SUPFAM" id="SSF90209">
    <property type="entry name" value="Ran binding protein zinc finger-like"/>
    <property type="match status" value="4"/>
</dbReference>
<gene>
    <name evidence="23" type="primary">NUP153</name>
</gene>
<evidence type="ECO:0000313" key="24">
    <source>
        <dbReference type="Proteomes" id="UP000694569"/>
    </source>
</evidence>